<dbReference type="Pfam" id="PF02800">
    <property type="entry name" value="Gp_dh_C"/>
    <property type="match status" value="1"/>
</dbReference>
<feature type="binding site" evidence="4">
    <location>
        <position position="199"/>
    </location>
    <ligand>
        <name>D-glyceraldehyde 3-phosphate</name>
        <dbReference type="ChEBI" id="CHEBI:59776"/>
    </ligand>
</feature>
<comment type="similarity">
    <text evidence="1 7">Belongs to the glyceraldehyde-3-phosphate dehydrogenase family.</text>
</comment>
<evidence type="ECO:0000313" key="10">
    <source>
        <dbReference type="Proteomes" id="UP000034752"/>
    </source>
</evidence>
<keyword evidence="2" id="KW-0560">Oxidoreductase</keyword>
<reference evidence="9 10" key="1">
    <citation type="journal article" date="2015" name="Nature">
        <title>rRNA introns, odd ribosomes, and small enigmatic genomes across a large radiation of phyla.</title>
        <authorList>
            <person name="Brown C.T."/>
            <person name="Hug L.A."/>
            <person name="Thomas B.C."/>
            <person name="Sharon I."/>
            <person name="Castelle C.J."/>
            <person name="Singh A."/>
            <person name="Wilkins M.J."/>
            <person name="Williams K.H."/>
            <person name="Banfield J.F."/>
        </authorList>
    </citation>
    <scope>NUCLEOTIDE SEQUENCE [LARGE SCALE GENOMIC DNA]</scope>
</reference>
<evidence type="ECO:0000256" key="6">
    <source>
        <dbReference type="PIRSR" id="PIRSR000149-4"/>
    </source>
</evidence>
<dbReference type="GO" id="GO:0051287">
    <property type="term" value="F:NAD binding"/>
    <property type="evidence" value="ECO:0007669"/>
    <property type="project" value="InterPro"/>
</dbReference>
<dbReference type="PANTHER" id="PTHR43148">
    <property type="entry name" value="GLYCERALDEHYDE-3-PHOSPHATE DEHYDROGENASE 2"/>
    <property type="match status" value="1"/>
</dbReference>
<dbReference type="InterPro" id="IPR020831">
    <property type="entry name" value="GlycerAld/Erythrose_P_DH"/>
</dbReference>
<dbReference type="PATRIC" id="fig|1620410.3.peg.187"/>
<evidence type="ECO:0000259" key="8">
    <source>
        <dbReference type="SMART" id="SM00846"/>
    </source>
</evidence>
<dbReference type="Pfam" id="PF00044">
    <property type="entry name" value="Gp_dh_N"/>
    <property type="match status" value="1"/>
</dbReference>
<dbReference type="EMBL" id="LCIJ01000008">
    <property type="protein sequence ID" value="KKT52757.1"/>
    <property type="molecule type" value="Genomic_DNA"/>
</dbReference>
<dbReference type="SMART" id="SM00846">
    <property type="entry name" value="Gp_dh_N"/>
    <property type="match status" value="1"/>
</dbReference>
<dbReference type="PRINTS" id="PR00078">
    <property type="entry name" value="G3PDHDRGNASE"/>
</dbReference>
<dbReference type="FunFam" id="3.30.360.10:FF:000002">
    <property type="entry name" value="Glyceraldehyde-3-phosphate dehydrogenase"/>
    <property type="match status" value="1"/>
</dbReference>
<dbReference type="GO" id="GO:0016620">
    <property type="term" value="F:oxidoreductase activity, acting on the aldehyde or oxo group of donors, NAD or NADP as acceptor"/>
    <property type="evidence" value="ECO:0007669"/>
    <property type="project" value="InterPro"/>
</dbReference>
<proteinExistence type="inferred from homology"/>
<dbReference type="Gene3D" id="3.40.50.720">
    <property type="entry name" value="NAD(P)-binding Rossmann-like Domain"/>
    <property type="match status" value="1"/>
</dbReference>
<feature type="binding site" evidence="4">
    <location>
        <begin position="236"/>
        <end position="237"/>
    </location>
    <ligand>
        <name>D-glyceraldehyde 3-phosphate</name>
        <dbReference type="ChEBI" id="CHEBI:59776"/>
    </ligand>
</feature>
<dbReference type="CDD" id="cd05214">
    <property type="entry name" value="GAPDH_I_N"/>
    <property type="match status" value="1"/>
</dbReference>
<dbReference type="SUPFAM" id="SSF55347">
    <property type="entry name" value="Glyceraldehyde-3-phosphate dehydrogenase-like, C-terminal domain"/>
    <property type="match status" value="1"/>
</dbReference>
<sequence length="365" mass="39544">MAWYNIAVISVAINGFGRIGRAFCKLALGRDDIVVRAINDLGDPEQLAYLFRFDSVYGRFSDKIKIENENKRMWLIIGDPDNGGHRIMMLQEKDPANLPWEVLDIDVVVEATGAFESFESARVHQTIGAKRVVLASPATDEDGSDTRTVLVGVNSDDLKECIISSNGSCTTNSVAPVMQILQEELGIKKAFLNTVHGYTATQNLIDGPSFAKASEGKSHDFRRGRAAAANIVPSTTGAAVSVTRAISDLESKFDGVAMRVPVLTGSISSVVFVSKKKTSVEEINSILEKAANAPRWKGILSVTREPIVSSDIVGDPHAAIADLSLTKVVDGDLCAVYSWYDNEFGYANTLLWHVIKAGATIRRPA</sequence>
<dbReference type="InterPro" id="IPR036291">
    <property type="entry name" value="NAD(P)-bd_dom_sf"/>
</dbReference>
<evidence type="ECO:0000256" key="4">
    <source>
        <dbReference type="PIRSR" id="PIRSR000149-2"/>
    </source>
</evidence>
<dbReference type="InterPro" id="IPR020829">
    <property type="entry name" value="GlycerAld_3-P_DH_cat"/>
</dbReference>
<evidence type="ECO:0000256" key="2">
    <source>
        <dbReference type="ARBA" id="ARBA00023002"/>
    </source>
</evidence>
<protein>
    <submittedName>
        <fullName evidence="9">Glyceraldehyde-3-phosphate dehydrogenase</fullName>
    </submittedName>
</protein>
<feature type="binding site" evidence="4">
    <location>
        <position position="259"/>
    </location>
    <ligand>
        <name>D-glyceraldehyde 3-phosphate</name>
        <dbReference type="ChEBI" id="CHEBI:59776"/>
    </ligand>
</feature>
<feature type="binding site" evidence="4">
    <location>
        <begin position="168"/>
        <end position="170"/>
    </location>
    <ligand>
        <name>D-glyceraldehyde 3-phosphate</name>
        <dbReference type="ChEBI" id="CHEBI:59776"/>
    </ligand>
</feature>
<dbReference type="Proteomes" id="UP000034752">
    <property type="component" value="Unassembled WGS sequence"/>
</dbReference>
<evidence type="ECO:0000256" key="5">
    <source>
        <dbReference type="PIRSR" id="PIRSR000149-3"/>
    </source>
</evidence>
<evidence type="ECO:0000256" key="3">
    <source>
        <dbReference type="PIRSR" id="PIRSR000149-1"/>
    </source>
</evidence>
<dbReference type="InterPro" id="IPR020828">
    <property type="entry name" value="GlycerAld_3-P_DH_NAD(P)-bd"/>
</dbReference>
<dbReference type="SUPFAM" id="SSF51735">
    <property type="entry name" value="NAD(P)-binding Rossmann-fold domains"/>
    <property type="match status" value="1"/>
</dbReference>
<organism evidence="9 10">
    <name type="scientific">candidate division Kazan bacterium GW2011_GWA1_44_22</name>
    <dbReference type="NCBI Taxonomy" id="1620410"/>
    <lineage>
        <taxon>Bacteria</taxon>
        <taxon>Bacteria division Kazan-3B-28</taxon>
    </lineage>
</organism>
<feature type="active site" description="Nucleophile" evidence="3">
    <location>
        <position position="169"/>
    </location>
</feature>
<dbReference type="Gene3D" id="3.30.360.10">
    <property type="entry name" value="Dihydrodipicolinate Reductase, domain 2"/>
    <property type="match status" value="1"/>
</dbReference>
<accession>A0A0G1K934</accession>
<feature type="binding site" evidence="5">
    <location>
        <position position="40"/>
    </location>
    <ligand>
        <name>NAD(+)</name>
        <dbReference type="ChEBI" id="CHEBI:57540"/>
    </ligand>
</feature>
<dbReference type="AlphaFoldDB" id="A0A0G1K934"/>
<feature type="binding site" evidence="5">
    <location>
        <position position="342"/>
    </location>
    <ligand>
        <name>NAD(+)</name>
        <dbReference type="ChEBI" id="CHEBI:57540"/>
    </ligand>
</feature>
<dbReference type="FunFam" id="3.40.50.720:FF:000001">
    <property type="entry name" value="Glyceraldehyde-3-phosphate dehydrogenase"/>
    <property type="match status" value="1"/>
</dbReference>
<evidence type="ECO:0000256" key="7">
    <source>
        <dbReference type="RuleBase" id="RU000397"/>
    </source>
</evidence>
<dbReference type="PIRSF" id="PIRSF000149">
    <property type="entry name" value="GAP_DH"/>
    <property type="match status" value="1"/>
</dbReference>
<keyword evidence="5" id="KW-0547">Nucleotide-binding</keyword>
<evidence type="ECO:0000256" key="1">
    <source>
        <dbReference type="ARBA" id="ARBA00007406"/>
    </source>
</evidence>
<keyword evidence="5" id="KW-0520">NAD</keyword>
<evidence type="ECO:0000313" key="9">
    <source>
        <dbReference type="EMBL" id="KKT52757.1"/>
    </source>
</evidence>
<dbReference type="CDD" id="cd18126">
    <property type="entry name" value="GAPDH_I_C"/>
    <property type="match status" value="1"/>
</dbReference>
<feature type="binding site" evidence="5">
    <location>
        <begin position="18"/>
        <end position="19"/>
    </location>
    <ligand>
        <name>NAD(+)</name>
        <dbReference type="ChEBI" id="CHEBI:57540"/>
    </ligand>
</feature>
<name>A0A0G1K934_UNCK3</name>
<feature type="domain" description="Glyceraldehyde 3-phosphate dehydrogenase NAD(P) binding" evidence="8">
    <location>
        <begin position="9"/>
        <end position="169"/>
    </location>
</feature>
<feature type="site" description="Activates thiol group during catalysis" evidence="6">
    <location>
        <position position="196"/>
    </location>
</feature>
<comment type="caution">
    <text evidence="9">The sequence shown here is derived from an EMBL/GenBank/DDBJ whole genome shotgun (WGS) entry which is preliminary data.</text>
</comment>
<gene>
    <name evidence="9" type="ORF">VE96_C0008G0008</name>
</gene>